<proteinExistence type="predicted"/>
<comment type="caution">
    <text evidence="2">The sequence shown here is derived from an EMBL/GenBank/DDBJ whole genome shotgun (WGS) entry which is preliminary data.</text>
</comment>
<organism evidence="2 3">
    <name type="scientific">Streptomyces glaucus</name>
    <dbReference type="NCBI Taxonomy" id="284029"/>
    <lineage>
        <taxon>Bacteria</taxon>
        <taxon>Bacillati</taxon>
        <taxon>Actinomycetota</taxon>
        <taxon>Actinomycetes</taxon>
        <taxon>Kitasatosporales</taxon>
        <taxon>Streptomycetaceae</taxon>
        <taxon>Streptomyces</taxon>
    </lineage>
</organism>
<dbReference type="Proteomes" id="UP001500460">
    <property type="component" value="Unassembled WGS sequence"/>
</dbReference>
<feature type="compositionally biased region" description="Low complexity" evidence="1">
    <location>
        <begin position="50"/>
        <end position="64"/>
    </location>
</feature>
<evidence type="ECO:0000313" key="3">
    <source>
        <dbReference type="Proteomes" id="UP001500460"/>
    </source>
</evidence>
<evidence type="ECO:0000256" key="1">
    <source>
        <dbReference type="SAM" id="MobiDB-lite"/>
    </source>
</evidence>
<feature type="region of interest" description="Disordered" evidence="1">
    <location>
        <begin position="16"/>
        <end position="84"/>
    </location>
</feature>
<reference evidence="2 3" key="1">
    <citation type="journal article" date="2019" name="Int. J. Syst. Evol. Microbiol.">
        <title>The Global Catalogue of Microorganisms (GCM) 10K type strain sequencing project: providing services to taxonomists for standard genome sequencing and annotation.</title>
        <authorList>
            <consortium name="The Broad Institute Genomics Platform"/>
            <consortium name="The Broad Institute Genome Sequencing Center for Infectious Disease"/>
            <person name="Wu L."/>
            <person name="Ma J."/>
        </authorList>
    </citation>
    <scope>NUCLEOTIDE SEQUENCE [LARGE SCALE GENOMIC DNA]</scope>
    <source>
        <strain evidence="2 3">JCM 6922</strain>
    </source>
</reference>
<evidence type="ECO:0008006" key="4">
    <source>
        <dbReference type="Google" id="ProtNLM"/>
    </source>
</evidence>
<gene>
    <name evidence="2" type="ORF">GCM10010421_18080</name>
</gene>
<accession>A0ABN3JH53</accession>
<sequence>MEAPLLFDMANNVRMTDQTIGRGPGGVNGSGAAGSGRSARRRGPVGAAGGHRPPVGGGARVPSPSGGPGRIRRSAAASRGRPGP</sequence>
<dbReference type="EMBL" id="BAAATK010000008">
    <property type="protein sequence ID" value="GAA2430216.1"/>
    <property type="molecule type" value="Genomic_DNA"/>
</dbReference>
<protein>
    <recommendedName>
        <fullName evidence="4">Secreted protein</fullName>
    </recommendedName>
</protein>
<keyword evidence="3" id="KW-1185">Reference proteome</keyword>
<name>A0ABN3JH53_9ACTN</name>
<evidence type="ECO:0000313" key="2">
    <source>
        <dbReference type="EMBL" id="GAA2430216.1"/>
    </source>
</evidence>
<feature type="compositionally biased region" description="Low complexity" evidence="1">
    <location>
        <begin position="74"/>
        <end position="84"/>
    </location>
</feature>
<feature type="compositionally biased region" description="Gly residues" evidence="1">
    <location>
        <begin position="22"/>
        <end position="34"/>
    </location>
</feature>